<proteinExistence type="predicted"/>
<dbReference type="PANTHER" id="PTHR12726">
    <property type="entry name" value="CERAMIDE GLUCOSYLTRANSFERASE"/>
    <property type="match status" value="1"/>
</dbReference>
<evidence type="ECO:0000256" key="2">
    <source>
        <dbReference type="ARBA" id="ARBA00004760"/>
    </source>
</evidence>
<evidence type="ECO:0000256" key="9">
    <source>
        <dbReference type="SAM" id="Phobius"/>
    </source>
</evidence>
<organism evidence="10">
    <name type="scientific">uncultured bacterium 12-5D</name>
    <dbReference type="NCBI Taxonomy" id="1497524"/>
    <lineage>
        <taxon>Bacteria</taxon>
        <taxon>environmental samples</taxon>
    </lineage>
</organism>
<dbReference type="InterPro" id="IPR029044">
    <property type="entry name" value="Nucleotide-diphossugar_trans"/>
</dbReference>
<protein>
    <submittedName>
        <fullName evidence="10">Glycosyl transferase</fullName>
    </submittedName>
</protein>
<dbReference type="Gene3D" id="3.90.550.10">
    <property type="entry name" value="Spore Coat Polysaccharide Biosynthesis Protein SpsA, Chain A"/>
    <property type="match status" value="1"/>
</dbReference>
<dbReference type="GO" id="GO:0016020">
    <property type="term" value="C:membrane"/>
    <property type="evidence" value="ECO:0007669"/>
    <property type="project" value="UniProtKB-SubCell"/>
</dbReference>
<evidence type="ECO:0000256" key="4">
    <source>
        <dbReference type="ARBA" id="ARBA00022676"/>
    </source>
</evidence>
<evidence type="ECO:0000256" key="3">
    <source>
        <dbReference type="ARBA" id="ARBA00004991"/>
    </source>
</evidence>
<reference evidence="10" key="1">
    <citation type="submission" date="2014-02" db="EMBL/GenBank/DDBJ databases">
        <title>Screening of novel PKS from marine sediment.</title>
        <authorList>
            <person name="Xie F."/>
            <person name="Fu C."/>
            <person name="Dai H."/>
            <person name="Zhang L."/>
        </authorList>
    </citation>
    <scope>NUCLEOTIDE SEQUENCE</scope>
</reference>
<keyword evidence="7 9" id="KW-1133">Transmembrane helix</keyword>
<dbReference type="Pfam" id="PF13641">
    <property type="entry name" value="Glyco_tranf_2_3"/>
    <property type="match status" value="1"/>
</dbReference>
<dbReference type="EMBL" id="KJ508012">
    <property type="protein sequence ID" value="AHZ46170.1"/>
    <property type="molecule type" value="Genomic_DNA"/>
</dbReference>
<evidence type="ECO:0000256" key="6">
    <source>
        <dbReference type="ARBA" id="ARBA00022692"/>
    </source>
</evidence>
<feature type="transmembrane region" description="Helical" evidence="9">
    <location>
        <begin position="375"/>
        <end position="398"/>
    </location>
</feature>
<sequence length="419" mass="47227">MSLESFIWILWSAWILQGVFCLYNIRAYPRLMRSQIASLNGSESPRQPAAVIVPIKGVTNLTEAFLEGLLQQDYPEYRIFFCFESDDDPAAQLLREELHLSRDETRHAPADGDAASGLEEVLLIAAGHATDCGQKVFNQIAAMRLIDENDQLIVFADADMLCSSDWLTRLTGPLNCETHQLSGAYRWFVPEDDKASTLFASVINASVATLGGQNRYHILWGGSMALTRAAYDKLDVPELFTGSLNDDLHLTRAARRAGMGSTYVRSLLIPTPISFTWASFTEFTRRQYFQIRHYMPKFYVAAIIGPSLYTIGWFSSAAAGLCGYSAAWIPWIIVNLFIDQPRAILRMRVVNTLFDTPHLERIKKTRLVEHLGTPLWMTVHALLAISALFMGKVCWAGITYRVFDRKKVEILSRADRETV</sequence>
<evidence type="ECO:0000256" key="5">
    <source>
        <dbReference type="ARBA" id="ARBA00022679"/>
    </source>
</evidence>
<evidence type="ECO:0000313" key="10">
    <source>
        <dbReference type="EMBL" id="AHZ46170.1"/>
    </source>
</evidence>
<keyword evidence="8 9" id="KW-0472">Membrane</keyword>
<gene>
    <name evidence="10" type="ORF">5d12</name>
</gene>
<comment type="pathway">
    <text evidence="2">Lipid metabolism; sphingolipid metabolism.</text>
</comment>
<dbReference type="PANTHER" id="PTHR12726:SF0">
    <property type="entry name" value="CERAMIDE GLUCOSYLTRANSFERASE"/>
    <property type="match status" value="1"/>
</dbReference>
<dbReference type="AlphaFoldDB" id="A0A059U0F0"/>
<evidence type="ECO:0000256" key="8">
    <source>
        <dbReference type="ARBA" id="ARBA00023136"/>
    </source>
</evidence>
<dbReference type="GO" id="GO:0006679">
    <property type="term" value="P:glucosylceramide biosynthetic process"/>
    <property type="evidence" value="ECO:0007669"/>
    <property type="project" value="TreeGrafter"/>
</dbReference>
<keyword evidence="5 10" id="KW-0808">Transferase</keyword>
<name>A0A059U0F0_9BACT</name>
<keyword evidence="6 9" id="KW-0812">Transmembrane</keyword>
<dbReference type="GO" id="GO:0008120">
    <property type="term" value="F:ceramide glucosyltransferase activity"/>
    <property type="evidence" value="ECO:0007669"/>
    <property type="project" value="TreeGrafter"/>
</dbReference>
<dbReference type="SUPFAM" id="SSF53448">
    <property type="entry name" value="Nucleotide-diphospho-sugar transferases"/>
    <property type="match status" value="1"/>
</dbReference>
<comment type="pathway">
    <text evidence="3">Sphingolipid metabolism.</text>
</comment>
<evidence type="ECO:0000256" key="7">
    <source>
        <dbReference type="ARBA" id="ARBA00022989"/>
    </source>
</evidence>
<dbReference type="InterPro" id="IPR025993">
    <property type="entry name" value="Ceramide_glucosylTrfase"/>
</dbReference>
<keyword evidence="4" id="KW-0328">Glycosyltransferase</keyword>
<feature type="transmembrane region" description="Helical" evidence="9">
    <location>
        <begin position="294"/>
        <end position="311"/>
    </location>
</feature>
<evidence type="ECO:0000256" key="1">
    <source>
        <dbReference type="ARBA" id="ARBA00004141"/>
    </source>
</evidence>
<comment type="subcellular location">
    <subcellularLocation>
        <location evidence="1">Membrane</location>
        <topology evidence="1">Multi-pass membrane protein</topology>
    </subcellularLocation>
</comment>
<accession>A0A059U0F0</accession>
<feature type="transmembrane region" description="Helical" evidence="9">
    <location>
        <begin position="6"/>
        <end position="25"/>
    </location>
</feature>